<name>A0ABT0DCM8_9HYPH</name>
<proteinExistence type="predicted"/>
<organism evidence="1 2">
    <name type="scientific">Ancylobacter crimeensis</name>
    <dbReference type="NCBI Taxonomy" id="2579147"/>
    <lineage>
        <taxon>Bacteria</taxon>
        <taxon>Pseudomonadati</taxon>
        <taxon>Pseudomonadota</taxon>
        <taxon>Alphaproteobacteria</taxon>
        <taxon>Hyphomicrobiales</taxon>
        <taxon>Xanthobacteraceae</taxon>
        <taxon>Ancylobacter</taxon>
    </lineage>
</organism>
<reference evidence="1 2" key="1">
    <citation type="submission" date="2022-04" db="EMBL/GenBank/DDBJ databases">
        <authorList>
            <person name="Grouzdev D.S."/>
            <person name="Pantiukh K.S."/>
            <person name="Krutkina M.S."/>
        </authorList>
    </citation>
    <scope>NUCLEOTIDE SEQUENCE [LARGE SCALE GENOMIC DNA]</scope>
    <source>
        <strain evidence="1 2">6x-1</strain>
    </source>
</reference>
<dbReference type="Proteomes" id="UP001203284">
    <property type="component" value="Unassembled WGS sequence"/>
</dbReference>
<accession>A0ABT0DCM8</accession>
<evidence type="ECO:0000313" key="1">
    <source>
        <dbReference type="EMBL" id="MCK0197716.1"/>
    </source>
</evidence>
<keyword evidence="2" id="KW-1185">Reference proteome</keyword>
<dbReference type="RefSeq" id="WP_247029609.1">
    <property type="nucleotide sequence ID" value="NZ_JALKCH010000007.1"/>
</dbReference>
<dbReference type="EMBL" id="JALKCH010000007">
    <property type="protein sequence ID" value="MCK0197716.1"/>
    <property type="molecule type" value="Genomic_DNA"/>
</dbReference>
<gene>
    <name evidence="1" type="ORF">MWN34_12415</name>
</gene>
<evidence type="ECO:0000313" key="2">
    <source>
        <dbReference type="Proteomes" id="UP001203284"/>
    </source>
</evidence>
<sequence>MKEPVPPIPDQAVPVPALRFDFEAYRHYVEGENLTEEEQRQLLDAVWRVVTGFVDLGFHIHPVQQALDVGKRRSTLAEDAFAGLSCAKEFNQKSIGKAAHAASRAAESGES</sequence>
<comment type="caution">
    <text evidence="1">The sequence shown here is derived from an EMBL/GenBank/DDBJ whole genome shotgun (WGS) entry which is preliminary data.</text>
</comment>
<protein>
    <submittedName>
        <fullName evidence="1">Uncharacterized protein</fullName>
    </submittedName>
</protein>